<evidence type="ECO:0000313" key="2">
    <source>
        <dbReference type="Proteomes" id="UP000279029"/>
    </source>
</evidence>
<proteinExistence type="predicted"/>
<dbReference type="KEGG" id="cbar:PATL70BA_3382"/>
<gene>
    <name evidence="1" type="ORF">PATL70BA_3382</name>
</gene>
<organism evidence="1 2">
    <name type="scientific">Petrocella atlantisensis</name>
    <dbReference type="NCBI Taxonomy" id="2173034"/>
    <lineage>
        <taxon>Bacteria</taxon>
        <taxon>Bacillati</taxon>
        <taxon>Bacillota</taxon>
        <taxon>Clostridia</taxon>
        <taxon>Lachnospirales</taxon>
        <taxon>Vallitaleaceae</taxon>
        <taxon>Petrocella</taxon>
    </lineage>
</organism>
<keyword evidence="2" id="KW-1185">Reference proteome</keyword>
<protein>
    <submittedName>
        <fullName evidence="1">Uncharacterized protein</fullName>
    </submittedName>
</protein>
<name>A0A3P7S3W4_9FIRM</name>
<evidence type="ECO:0000313" key="1">
    <source>
        <dbReference type="EMBL" id="VDN49312.1"/>
    </source>
</evidence>
<accession>A0A3P7S3W4</accession>
<dbReference type="Proteomes" id="UP000279029">
    <property type="component" value="Chromosome"/>
</dbReference>
<sequence>MSGLLTEKEEKKMNGSIIQVTGVKKSYKDIEVLRGVDIEVEKGGFLHY</sequence>
<dbReference type="AlphaFoldDB" id="A0A3P7S3W4"/>
<reference evidence="1 2" key="1">
    <citation type="submission" date="2018-09" db="EMBL/GenBank/DDBJ databases">
        <authorList>
            <person name="Postec A."/>
        </authorList>
    </citation>
    <scope>NUCLEOTIDE SEQUENCE [LARGE SCALE GENOMIC DNA]</scope>
    <source>
        <strain evidence="1">70B-A</strain>
    </source>
</reference>
<dbReference type="EMBL" id="LR130778">
    <property type="protein sequence ID" value="VDN49312.1"/>
    <property type="molecule type" value="Genomic_DNA"/>
</dbReference>